<accession>A0A2U7UEW2</accession>
<reference evidence="1" key="1">
    <citation type="journal article" date="2018" name="Nat. Commun.">
        <title>Diversity and evolution of the emerging Pandoraviridae family.</title>
        <authorList>
            <person name="Legendre M."/>
            <person name="Fabre E."/>
            <person name="Poirot O."/>
            <person name="Jeudy S."/>
            <person name="Lartigue A."/>
            <person name="Alempic J.M."/>
            <person name="Beucher L."/>
            <person name="Philippe N."/>
            <person name="Bertaux L."/>
            <person name="Christo-Foroux E."/>
            <person name="Labadie K."/>
            <person name="Coute Y."/>
            <person name="Abergel C."/>
            <person name="Claverie J.M."/>
        </authorList>
    </citation>
    <scope>NUCLEOTIDE SEQUENCE [LARGE SCALE GENOMIC DNA]</scope>
    <source>
        <strain evidence="1">Macleodensis</strain>
    </source>
</reference>
<protein>
    <submittedName>
        <fullName evidence="1">Uncharacterized protein</fullName>
    </submittedName>
</protein>
<organism evidence="1">
    <name type="scientific">Pandoravirus macleodensis</name>
    <dbReference type="NCBI Taxonomy" id="2107707"/>
    <lineage>
        <taxon>Viruses</taxon>
        <taxon>Pandoravirus</taxon>
    </lineage>
</organism>
<name>A0A2U7UEW2_9VIRU</name>
<sequence length="296" mass="32379">MPTGQIVKALAAADPPVSCSMRSHGLDTLGRVFGFVSHDARMAALSTALAVGNAEILGEIVAAFQRDMLDKAINDLPHDPGAVQKICEASRRRDDVSDNTYYTGNTLISNLAIEGHIESLAVVIRHSAHCHSFIKRSIRDLACNCKRPRPNLHATRTLLDVCANESRIDPETQACLLIDALVHCASEFAHDIIDTLAPMCTSYVLHETLLRCSGDGVSYYAFDNIWRVAEGAVCVHRMARDLGGGNARVHMRRCIRDLGKGRPCKSVDCIYGSPCASDCPEPPRQDAFVHRQKYSP</sequence>
<proteinExistence type="predicted"/>
<dbReference type="KEGG" id="vg:36841453"/>
<gene>
    <name evidence="1" type="ORF">pmac_cds_310</name>
</gene>
<dbReference type="Proteomes" id="UP000249758">
    <property type="component" value="Segment"/>
</dbReference>
<dbReference type="RefSeq" id="YP_009480994.1">
    <property type="nucleotide sequence ID" value="NC_037665.1"/>
</dbReference>
<dbReference type="EMBL" id="MG011691">
    <property type="protein sequence ID" value="AVK76998.1"/>
    <property type="molecule type" value="Genomic_DNA"/>
</dbReference>
<dbReference type="GeneID" id="36841453"/>
<dbReference type="PROSITE" id="PS00778">
    <property type="entry name" value="HIS_ACID_PHOSPHAT_2"/>
    <property type="match status" value="1"/>
</dbReference>
<dbReference type="InterPro" id="IPR033379">
    <property type="entry name" value="Acid_Pase_AS"/>
</dbReference>
<evidence type="ECO:0000313" key="1">
    <source>
        <dbReference type="EMBL" id="AVK76998.1"/>
    </source>
</evidence>